<reference evidence="2" key="1">
    <citation type="submission" date="2015-11" db="EMBL/GenBank/DDBJ databases">
        <authorList>
            <person name="Tobias N.J."/>
            <person name="Mishra B."/>
            <person name="Gupta D.K."/>
            <person name="Thines M."/>
            <person name="Stinear T.P."/>
            <person name="Bode H.B."/>
        </authorList>
    </citation>
    <scope>NUCLEOTIDE SEQUENCE [LARGE SCALE GENOMIC DNA]</scope>
    <source>
        <strain evidence="2">PB45.5</strain>
    </source>
</reference>
<proteinExistence type="predicted"/>
<evidence type="ECO:0000313" key="2">
    <source>
        <dbReference type="Proteomes" id="UP000092665"/>
    </source>
</evidence>
<gene>
    <name evidence="1" type="ORF">Phpb_02346</name>
</gene>
<evidence type="ECO:0000313" key="1">
    <source>
        <dbReference type="EMBL" id="OCA54585.1"/>
    </source>
</evidence>
<organism evidence="1 2">
    <name type="scientific">Photorhabdus namnaonensis</name>
    <dbReference type="NCBI Taxonomy" id="1851568"/>
    <lineage>
        <taxon>Bacteria</taxon>
        <taxon>Pseudomonadati</taxon>
        <taxon>Pseudomonadota</taxon>
        <taxon>Gammaproteobacteria</taxon>
        <taxon>Enterobacterales</taxon>
        <taxon>Morganellaceae</taxon>
        <taxon>Photorhabdus</taxon>
    </lineage>
</organism>
<accession>A0A1B8YHM1</accession>
<sequence length="97" mass="10790">MQPLYLAGEAEQGAALTDIHFIEHHVRHGRVELLHPLAPELRQLSAPAVFILRIQTKGDAQDLRPLRSVQRLEGGAETVQPVEFGQYQIAGQMIMQG</sequence>
<dbReference type="AlphaFoldDB" id="A0A1B8YHM1"/>
<keyword evidence="2" id="KW-1185">Reference proteome</keyword>
<name>A0A1B8YHM1_9GAMM</name>
<dbReference type="Proteomes" id="UP000092665">
    <property type="component" value="Unassembled WGS sequence"/>
</dbReference>
<protein>
    <submittedName>
        <fullName evidence="1">Uncharacterized protein</fullName>
    </submittedName>
</protein>
<comment type="caution">
    <text evidence="1">The sequence shown here is derived from an EMBL/GenBank/DDBJ whole genome shotgun (WGS) entry which is preliminary data.</text>
</comment>
<dbReference type="EMBL" id="LOIC01000064">
    <property type="protein sequence ID" value="OCA54585.1"/>
    <property type="molecule type" value="Genomic_DNA"/>
</dbReference>